<keyword evidence="1" id="KW-0808">Transferase</keyword>
<dbReference type="EC" id="2.7.7.50" evidence="1"/>
<reference evidence="1" key="1">
    <citation type="submission" date="2022-07" db="EMBL/GenBank/DDBJ databases">
        <title>Phylogenomic reconstructions and comparative analyses of Kickxellomycotina fungi.</title>
        <authorList>
            <person name="Reynolds N.K."/>
            <person name="Stajich J.E."/>
            <person name="Barry K."/>
            <person name="Grigoriev I.V."/>
            <person name="Crous P."/>
            <person name="Smith M.E."/>
        </authorList>
    </citation>
    <scope>NUCLEOTIDE SEQUENCE</scope>
    <source>
        <strain evidence="1">BCRC 34780</strain>
    </source>
</reference>
<gene>
    <name evidence="1" type="primary">CEG1</name>
    <name evidence="1" type="ORF">H4R21_005526</name>
</gene>
<comment type="caution">
    <text evidence="1">The sequence shown here is derived from an EMBL/GenBank/DDBJ whole genome shotgun (WGS) entry which is preliminary data.</text>
</comment>
<sequence>DRSAIFPDGRPVDGRIIEAAYDPEHCPPAKWRFLRFREDKTHGNHASVVTRILDSISDSVDLADLFATCVQIKDRWKQRNGES</sequence>
<proteinExistence type="predicted"/>
<evidence type="ECO:0000313" key="2">
    <source>
        <dbReference type="Proteomes" id="UP001140087"/>
    </source>
</evidence>
<accession>A0ACC1KSQ1</accession>
<organism evidence="1 2">
    <name type="scientific">Coemansia helicoidea</name>
    <dbReference type="NCBI Taxonomy" id="1286919"/>
    <lineage>
        <taxon>Eukaryota</taxon>
        <taxon>Fungi</taxon>
        <taxon>Fungi incertae sedis</taxon>
        <taxon>Zoopagomycota</taxon>
        <taxon>Kickxellomycotina</taxon>
        <taxon>Kickxellomycetes</taxon>
        <taxon>Kickxellales</taxon>
        <taxon>Kickxellaceae</taxon>
        <taxon>Coemansia</taxon>
    </lineage>
</organism>
<dbReference type="EMBL" id="JANBUN010002537">
    <property type="protein sequence ID" value="KAJ2794363.1"/>
    <property type="molecule type" value="Genomic_DNA"/>
</dbReference>
<dbReference type="Proteomes" id="UP001140087">
    <property type="component" value="Unassembled WGS sequence"/>
</dbReference>
<evidence type="ECO:0000313" key="1">
    <source>
        <dbReference type="EMBL" id="KAJ2794363.1"/>
    </source>
</evidence>
<feature type="non-terminal residue" evidence="1">
    <location>
        <position position="1"/>
    </location>
</feature>
<keyword evidence="2" id="KW-1185">Reference proteome</keyword>
<keyword evidence="1" id="KW-0548">Nucleotidyltransferase</keyword>
<protein>
    <submittedName>
        <fullName evidence="1">Dcp1p-Dcp2p decapping enzyme complex alpha subunit</fullName>
        <ecNumber evidence="1">2.7.7.50</ecNumber>
    </submittedName>
</protein>
<name>A0ACC1KSQ1_9FUNG</name>